<dbReference type="AlphaFoldDB" id="A0A2Z2KLH4"/>
<proteinExistence type="predicted"/>
<dbReference type="OrthoDB" id="2476750at2"/>
<name>A0A2Z2KLH4_9BACL</name>
<keyword evidence="4" id="KW-1185">Reference proteome</keyword>
<feature type="compositionally biased region" description="Low complexity" evidence="1">
    <location>
        <begin position="149"/>
        <end position="171"/>
    </location>
</feature>
<reference evidence="3 4" key="1">
    <citation type="submission" date="2017-06" db="EMBL/GenBank/DDBJ databases">
        <title>Complete genome sequence of Paenibacillus donghaensis KCTC 13049T isolated from East Sea sediment, South Korea.</title>
        <authorList>
            <person name="Jung B.K."/>
            <person name="Hong S.-J."/>
            <person name="Shin J.-H."/>
        </authorList>
    </citation>
    <scope>NUCLEOTIDE SEQUENCE [LARGE SCALE GENOMIC DNA]</scope>
    <source>
        <strain evidence="3 4">KCTC 13049</strain>
    </source>
</reference>
<evidence type="ECO:0000313" key="3">
    <source>
        <dbReference type="EMBL" id="ASA24243.1"/>
    </source>
</evidence>
<dbReference type="Gene3D" id="3.10.450.40">
    <property type="match status" value="1"/>
</dbReference>
<dbReference type="EMBL" id="CP021780">
    <property type="protein sequence ID" value="ASA24243.1"/>
    <property type="molecule type" value="Genomic_DNA"/>
</dbReference>
<organism evidence="3 4">
    <name type="scientific">Paenibacillus donghaensis</name>
    <dbReference type="NCBI Taxonomy" id="414771"/>
    <lineage>
        <taxon>Bacteria</taxon>
        <taxon>Bacillati</taxon>
        <taxon>Bacillota</taxon>
        <taxon>Bacilli</taxon>
        <taxon>Bacillales</taxon>
        <taxon>Paenibacillaceae</taxon>
        <taxon>Paenibacillus</taxon>
    </lineage>
</organism>
<accession>A0A2Z2KLH4</accession>
<feature type="compositionally biased region" description="Low complexity" evidence="1">
    <location>
        <begin position="107"/>
        <end position="138"/>
    </location>
</feature>
<sequence>MKKKAMYISAAVVLLVLLVSGLLLKQRDGASAQQLSAAEASQVLLRQYPGEVLSLHLRERGYLARLRTDQGLYELQLDAASGEVESIVRLELPDGSSPAQPAGSAEPGTAVPGASGPPGATPSGGPEGTPAASATAGPKPTPAGGGNPGQASALPGRSASPAPAATSSPDPTARRVITEAEAVRLALREVPGESDDVDTGRDRSGPFYLIEVNATDGREAVVQVNATSGAIMSVSWEADDDDNT</sequence>
<gene>
    <name evidence="3" type="ORF">B9T62_27855</name>
</gene>
<dbReference type="Proteomes" id="UP000249890">
    <property type="component" value="Chromosome"/>
</dbReference>
<dbReference type="KEGG" id="pdh:B9T62_27855"/>
<feature type="domain" description="PepSY" evidence="2">
    <location>
        <begin position="177"/>
        <end position="233"/>
    </location>
</feature>
<protein>
    <recommendedName>
        <fullName evidence="2">PepSY domain-containing protein</fullName>
    </recommendedName>
</protein>
<evidence type="ECO:0000256" key="1">
    <source>
        <dbReference type="SAM" id="MobiDB-lite"/>
    </source>
</evidence>
<dbReference type="RefSeq" id="WP_087918229.1">
    <property type="nucleotide sequence ID" value="NZ_CP021780.1"/>
</dbReference>
<dbReference type="InterPro" id="IPR025711">
    <property type="entry name" value="PepSY"/>
</dbReference>
<feature type="region of interest" description="Disordered" evidence="1">
    <location>
        <begin position="93"/>
        <end position="174"/>
    </location>
</feature>
<dbReference type="Pfam" id="PF03413">
    <property type="entry name" value="PepSY"/>
    <property type="match status" value="1"/>
</dbReference>
<evidence type="ECO:0000313" key="4">
    <source>
        <dbReference type="Proteomes" id="UP000249890"/>
    </source>
</evidence>
<evidence type="ECO:0000259" key="2">
    <source>
        <dbReference type="Pfam" id="PF03413"/>
    </source>
</evidence>